<dbReference type="CDD" id="cd02180">
    <property type="entry name" value="GH16_fungal_KRE6_glucanase"/>
    <property type="match status" value="1"/>
</dbReference>
<accession>A0A8H5BTT1</accession>
<evidence type="ECO:0000256" key="9">
    <source>
        <dbReference type="SAM" id="MobiDB-lite"/>
    </source>
</evidence>
<dbReference type="InterPro" id="IPR000757">
    <property type="entry name" value="Beta-glucanase-like"/>
</dbReference>
<evidence type="ECO:0000313" key="12">
    <source>
        <dbReference type="EMBL" id="KAF5329450.1"/>
    </source>
</evidence>
<dbReference type="PANTHER" id="PTHR31361:SF1">
    <property type="entry name" value="BETA-GLUCAN SYNTHESIS-ASSOCIATED PROTEIN KRE6-RELATED"/>
    <property type="match status" value="1"/>
</dbReference>
<keyword evidence="8" id="KW-0961">Cell wall biogenesis/degradation</keyword>
<organism evidence="12 13">
    <name type="scientific">Psilocybe cf. subviscida</name>
    <dbReference type="NCBI Taxonomy" id="2480587"/>
    <lineage>
        <taxon>Eukaryota</taxon>
        <taxon>Fungi</taxon>
        <taxon>Dikarya</taxon>
        <taxon>Basidiomycota</taxon>
        <taxon>Agaricomycotina</taxon>
        <taxon>Agaricomycetes</taxon>
        <taxon>Agaricomycetidae</taxon>
        <taxon>Agaricales</taxon>
        <taxon>Agaricineae</taxon>
        <taxon>Strophariaceae</taxon>
        <taxon>Psilocybe</taxon>
    </lineage>
</organism>
<dbReference type="GO" id="GO:0005886">
    <property type="term" value="C:plasma membrane"/>
    <property type="evidence" value="ECO:0007669"/>
    <property type="project" value="TreeGrafter"/>
</dbReference>
<dbReference type="OrthoDB" id="412647at2759"/>
<dbReference type="PANTHER" id="PTHR31361">
    <property type="entry name" value="BETA-GLUCAN SYNTHESIS-ASSOCIATED PROTEIN KRE6-RELATED"/>
    <property type="match status" value="1"/>
</dbReference>
<keyword evidence="3 10" id="KW-0812">Transmembrane</keyword>
<dbReference type="GO" id="GO:0006078">
    <property type="term" value="P:(1-&gt;6)-beta-D-glucan biosynthetic process"/>
    <property type="evidence" value="ECO:0007669"/>
    <property type="project" value="TreeGrafter"/>
</dbReference>
<comment type="similarity">
    <text evidence="2">Belongs to the SKN1/KRE6 family.</text>
</comment>
<keyword evidence="4" id="KW-0735">Signal-anchor</keyword>
<keyword evidence="5 10" id="KW-1133">Transmembrane helix</keyword>
<feature type="region of interest" description="Disordered" evidence="9">
    <location>
        <begin position="1"/>
        <end position="44"/>
    </location>
</feature>
<evidence type="ECO:0000256" key="5">
    <source>
        <dbReference type="ARBA" id="ARBA00022989"/>
    </source>
</evidence>
<evidence type="ECO:0000313" key="13">
    <source>
        <dbReference type="Proteomes" id="UP000567179"/>
    </source>
</evidence>
<comment type="subcellular location">
    <subcellularLocation>
        <location evidence="1">Membrane</location>
        <topology evidence="1">Single-pass type II membrane protein</topology>
    </subcellularLocation>
</comment>
<reference evidence="12 13" key="1">
    <citation type="journal article" date="2020" name="ISME J.">
        <title>Uncovering the hidden diversity of litter-decomposition mechanisms in mushroom-forming fungi.</title>
        <authorList>
            <person name="Floudas D."/>
            <person name="Bentzer J."/>
            <person name="Ahren D."/>
            <person name="Johansson T."/>
            <person name="Persson P."/>
            <person name="Tunlid A."/>
        </authorList>
    </citation>
    <scope>NUCLEOTIDE SEQUENCE [LARGE SCALE GENOMIC DNA]</scope>
    <source>
        <strain evidence="12 13">CBS 101986</strain>
    </source>
</reference>
<evidence type="ECO:0000256" key="10">
    <source>
        <dbReference type="SAM" id="Phobius"/>
    </source>
</evidence>
<evidence type="ECO:0000256" key="3">
    <source>
        <dbReference type="ARBA" id="ARBA00022692"/>
    </source>
</evidence>
<keyword evidence="13" id="KW-1185">Reference proteome</keyword>
<protein>
    <recommendedName>
        <fullName evidence="11">GH16 domain-containing protein</fullName>
    </recommendedName>
</protein>
<evidence type="ECO:0000256" key="7">
    <source>
        <dbReference type="ARBA" id="ARBA00023180"/>
    </source>
</evidence>
<evidence type="ECO:0000256" key="8">
    <source>
        <dbReference type="ARBA" id="ARBA00023316"/>
    </source>
</evidence>
<evidence type="ECO:0000256" key="1">
    <source>
        <dbReference type="ARBA" id="ARBA00004606"/>
    </source>
</evidence>
<comment type="caution">
    <text evidence="12">The sequence shown here is derived from an EMBL/GenBank/DDBJ whole genome shotgun (WGS) entry which is preliminary data.</text>
</comment>
<evidence type="ECO:0000256" key="6">
    <source>
        <dbReference type="ARBA" id="ARBA00023136"/>
    </source>
</evidence>
<dbReference type="AlphaFoldDB" id="A0A8H5BTT1"/>
<name>A0A8H5BTT1_9AGAR</name>
<dbReference type="Gene3D" id="2.60.120.200">
    <property type="match status" value="2"/>
</dbReference>
<dbReference type="InterPro" id="IPR005629">
    <property type="entry name" value="Skn1/Kre6/Sbg1"/>
</dbReference>
<feature type="compositionally biased region" description="Polar residues" evidence="9">
    <location>
        <begin position="1"/>
        <end position="25"/>
    </location>
</feature>
<dbReference type="SUPFAM" id="SSF49899">
    <property type="entry name" value="Concanavalin A-like lectins/glucanases"/>
    <property type="match status" value="1"/>
</dbReference>
<evidence type="ECO:0000256" key="4">
    <source>
        <dbReference type="ARBA" id="ARBA00022968"/>
    </source>
</evidence>
<evidence type="ECO:0000259" key="11">
    <source>
        <dbReference type="PROSITE" id="PS51762"/>
    </source>
</evidence>
<dbReference type="EMBL" id="JAACJJ010000002">
    <property type="protein sequence ID" value="KAF5329450.1"/>
    <property type="molecule type" value="Genomic_DNA"/>
</dbReference>
<feature type="domain" description="GH16" evidence="11">
    <location>
        <begin position="164"/>
        <end position="546"/>
    </location>
</feature>
<keyword evidence="7" id="KW-0325">Glycoprotein</keyword>
<sequence length="598" mass="65252">MLNNNRRFSASKTSLLSQAQRSPASSRVGHDHNGRRRPSADASIHTMARTISRNGTSVAEKYSLGLGPETFAAALNEREPDDMLHDPRIDLGNGSVISYRAVSNIGCLAILVLGILMLFAGYPILSTFLKKEQTTQGGFNLGGINSTGQIPYFPNKVSLIDPDTPKEAMTIPGYNDPSKSFQLVFSDEFNVDGRSFYAGDDPFWEAVDLHYWGTVDLEWYDPMQATTSGGSLRLKIDQVGNVDDNHNLTYRSGMIQSWNKFCFTGGILEASVTLPGSSITSGLWPALWSMGNLGRAGYGASLEGMWPYSYDSCDVGTLANQTYPGTQTPVGATVHGDGRYDGVLSILPGQKLSACTCPGESHPGPVRKDGTYVGRSSPEIDVFEAIVDLGEGSVSLSAQWAPFNERYQFDNSTGAITYHDNGITIHNGFVGGARQQTTSGLARTNQQCYEQSGGCYAKYAFEYKTGFDDGYITWVQDSQHSWTLRGPAMGPDTGVEISTRPISQEPMYIIANVGISPGFGTLDFENLVFPATMSIDYIRVYQPADAINVGCDPTDFPTKAYIETYIEAYTNPNLTVWGNTMEGGYNQTWPKNRLKDNC</sequence>
<feature type="transmembrane region" description="Helical" evidence="10">
    <location>
        <begin position="105"/>
        <end position="125"/>
    </location>
</feature>
<dbReference type="Pfam" id="PF03935">
    <property type="entry name" value="SKN1_KRE6_Sbg1"/>
    <property type="match status" value="1"/>
</dbReference>
<dbReference type="GO" id="GO:0015926">
    <property type="term" value="F:glucosidase activity"/>
    <property type="evidence" value="ECO:0007669"/>
    <property type="project" value="TreeGrafter"/>
</dbReference>
<dbReference type="GO" id="GO:0031505">
    <property type="term" value="P:fungal-type cell wall organization"/>
    <property type="evidence" value="ECO:0007669"/>
    <property type="project" value="TreeGrafter"/>
</dbReference>
<dbReference type="Proteomes" id="UP000567179">
    <property type="component" value="Unassembled WGS sequence"/>
</dbReference>
<gene>
    <name evidence="12" type="ORF">D9619_009168</name>
</gene>
<dbReference type="GO" id="GO:0005789">
    <property type="term" value="C:endoplasmic reticulum membrane"/>
    <property type="evidence" value="ECO:0007669"/>
    <property type="project" value="TreeGrafter"/>
</dbReference>
<proteinExistence type="inferred from homology"/>
<keyword evidence="6 10" id="KW-0472">Membrane</keyword>
<dbReference type="InterPro" id="IPR013320">
    <property type="entry name" value="ConA-like_dom_sf"/>
</dbReference>
<evidence type="ECO:0000256" key="2">
    <source>
        <dbReference type="ARBA" id="ARBA00010962"/>
    </source>
</evidence>
<dbReference type="FunFam" id="2.60.120.200:FF:000259">
    <property type="entry name" value="Chromosome 9, whole genome shotgun sequence"/>
    <property type="match status" value="1"/>
</dbReference>
<dbReference type="PROSITE" id="PS51762">
    <property type="entry name" value="GH16_2"/>
    <property type="match status" value="1"/>
</dbReference>